<dbReference type="InterPro" id="IPR027640">
    <property type="entry name" value="Kinesin-like_fam"/>
</dbReference>
<evidence type="ECO:0000256" key="5">
    <source>
        <dbReference type="SAM" id="MobiDB-lite"/>
    </source>
</evidence>
<dbReference type="PROSITE" id="PS50067">
    <property type="entry name" value="KINESIN_MOTOR_2"/>
    <property type="match status" value="1"/>
</dbReference>
<reference evidence="7 8" key="1">
    <citation type="journal article" date="2024" name="Science">
        <title>Giant polyketide synthase enzymes in the biosynthesis of giant marine polyether toxins.</title>
        <authorList>
            <person name="Fallon T.R."/>
            <person name="Shende V.V."/>
            <person name="Wierzbicki I.H."/>
            <person name="Pendleton A.L."/>
            <person name="Watervoot N.F."/>
            <person name="Auber R.P."/>
            <person name="Gonzalez D.J."/>
            <person name="Wisecaver J.H."/>
            <person name="Moore B.S."/>
        </authorList>
    </citation>
    <scope>NUCLEOTIDE SEQUENCE [LARGE SCALE GENOMIC DNA]</scope>
    <source>
        <strain evidence="7 8">12B1</strain>
    </source>
</reference>
<keyword evidence="8" id="KW-1185">Reference proteome</keyword>
<dbReference type="GO" id="GO:0005524">
    <property type="term" value="F:ATP binding"/>
    <property type="evidence" value="ECO:0007669"/>
    <property type="project" value="UniProtKB-UniRule"/>
</dbReference>
<dbReference type="EMBL" id="JBGBPQ010000003">
    <property type="protein sequence ID" value="KAL1526132.1"/>
    <property type="molecule type" value="Genomic_DNA"/>
</dbReference>
<dbReference type="PRINTS" id="PR00380">
    <property type="entry name" value="KINESINHEAVY"/>
</dbReference>
<sequence>MPSRASRLRAVSLGSAPVPELKQIQTPAATATTVKHISCDTSMSLRKTLDFHGDSEGSTCATPLRDRASTISVMPRSPSFVDMPTNDPSSPGAGEKETGIVVCVRIKSFHPSFVVGEELTKRGVFPERTQNSAGGMDAVSLQGQSGKYRFHAVYERETNEALFQKLGVPLVHSVLSGYNGTLMAYGQTGTGKTYTLGEHGLDSGPHAGLLPRMVGRLMSSVGSDGSCEVRLQYVQIYMEQLYDVLSSESSALQLREDPTGGAYVPTALNPIVRSEEEALQLIEQGYKQLIFGSTKMNRHSSRSHAICMLTVTRRHAKGPPSSMSRGGSRLSSPDMGAAPSLDQLMHETSPSDKQSDAATAAHDDFEADEAYAAFLDVPNDDPAELTRRSVDTLARTLENAATTHIMTTARLTICDLAGSERVGRAGACGVALKEGEKINTSLLALGNVIHALTRKSSRASHVPFRDSTLTRLLQNSLGGNCRTSMIVCVSPLAADVVETRSSLLFGERAMLVRSHLVQNASVDFKTLAEQLQAQLALAEAKLADSYKRAEMRGARAIQALVKMSGARRAALASRTESQALALELCALEGSDSSAIGASLRWAGMPPCVRVEAAAEERRAAVAQGEKAEEERRGAGRGGTSWLEAVGHSLQALLGCAPAA</sequence>
<dbReference type="GO" id="GO:0008017">
    <property type="term" value="F:microtubule binding"/>
    <property type="evidence" value="ECO:0007669"/>
    <property type="project" value="InterPro"/>
</dbReference>
<dbReference type="InterPro" id="IPR027417">
    <property type="entry name" value="P-loop_NTPase"/>
</dbReference>
<evidence type="ECO:0000313" key="8">
    <source>
        <dbReference type="Proteomes" id="UP001515480"/>
    </source>
</evidence>
<dbReference type="SUPFAM" id="SSF52540">
    <property type="entry name" value="P-loop containing nucleoside triphosphate hydrolases"/>
    <property type="match status" value="1"/>
</dbReference>
<dbReference type="PANTHER" id="PTHR47969">
    <property type="entry name" value="CHROMOSOME-ASSOCIATED KINESIN KIF4A-RELATED"/>
    <property type="match status" value="1"/>
</dbReference>
<dbReference type="GO" id="GO:0007018">
    <property type="term" value="P:microtubule-based movement"/>
    <property type="evidence" value="ECO:0007669"/>
    <property type="project" value="InterPro"/>
</dbReference>
<dbReference type="GO" id="GO:0051231">
    <property type="term" value="P:spindle elongation"/>
    <property type="evidence" value="ECO:0007669"/>
    <property type="project" value="TreeGrafter"/>
</dbReference>
<dbReference type="GO" id="GO:0007052">
    <property type="term" value="P:mitotic spindle organization"/>
    <property type="evidence" value="ECO:0007669"/>
    <property type="project" value="TreeGrafter"/>
</dbReference>
<evidence type="ECO:0000256" key="3">
    <source>
        <dbReference type="PROSITE-ProRule" id="PRU00283"/>
    </source>
</evidence>
<proteinExistence type="inferred from homology"/>
<dbReference type="PANTHER" id="PTHR47969:SF29">
    <property type="entry name" value="KINESIN-LIKE PROTEIN"/>
    <property type="match status" value="1"/>
</dbReference>
<keyword evidence="1 3" id="KW-0547">Nucleotide-binding</keyword>
<name>A0AB34JYE6_PRYPA</name>
<organism evidence="7 8">
    <name type="scientific">Prymnesium parvum</name>
    <name type="common">Toxic golden alga</name>
    <dbReference type="NCBI Taxonomy" id="97485"/>
    <lineage>
        <taxon>Eukaryota</taxon>
        <taxon>Haptista</taxon>
        <taxon>Haptophyta</taxon>
        <taxon>Prymnesiophyceae</taxon>
        <taxon>Prymnesiales</taxon>
        <taxon>Prymnesiaceae</taxon>
        <taxon>Prymnesium</taxon>
    </lineage>
</organism>
<protein>
    <recommendedName>
        <fullName evidence="4">Kinesin-like protein</fullName>
    </recommendedName>
</protein>
<dbReference type="Proteomes" id="UP001515480">
    <property type="component" value="Unassembled WGS sequence"/>
</dbReference>
<evidence type="ECO:0000256" key="1">
    <source>
        <dbReference type="ARBA" id="ARBA00022741"/>
    </source>
</evidence>
<feature type="region of interest" description="Disordered" evidence="5">
    <location>
        <begin position="75"/>
        <end position="95"/>
    </location>
</feature>
<comment type="caution">
    <text evidence="7">The sequence shown here is derived from an EMBL/GenBank/DDBJ whole genome shotgun (WGS) entry which is preliminary data.</text>
</comment>
<evidence type="ECO:0000256" key="2">
    <source>
        <dbReference type="ARBA" id="ARBA00022840"/>
    </source>
</evidence>
<keyword evidence="2 3" id="KW-0067">ATP-binding</keyword>
<dbReference type="InterPro" id="IPR001752">
    <property type="entry name" value="Kinesin_motor_dom"/>
</dbReference>
<gene>
    <name evidence="7" type="ORF">AB1Y20_014860</name>
</gene>
<dbReference type="Gene3D" id="3.40.850.10">
    <property type="entry name" value="Kinesin motor domain"/>
    <property type="match status" value="1"/>
</dbReference>
<dbReference type="Pfam" id="PF00225">
    <property type="entry name" value="Kinesin"/>
    <property type="match status" value="2"/>
</dbReference>
<feature type="region of interest" description="Disordered" evidence="5">
    <location>
        <begin position="312"/>
        <end position="361"/>
    </location>
</feature>
<keyword evidence="4" id="KW-0493">Microtubule</keyword>
<dbReference type="InterPro" id="IPR036961">
    <property type="entry name" value="Kinesin_motor_dom_sf"/>
</dbReference>
<dbReference type="PROSITE" id="PS00411">
    <property type="entry name" value="KINESIN_MOTOR_1"/>
    <property type="match status" value="1"/>
</dbReference>
<dbReference type="GO" id="GO:0003777">
    <property type="term" value="F:microtubule motor activity"/>
    <property type="evidence" value="ECO:0007669"/>
    <property type="project" value="InterPro"/>
</dbReference>
<feature type="binding site" evidence="3">
    <location>
        <begin position="186"/>
        <end position="193"/>
    </location>
    <ligand>
        <name>ATP</name>
        <dbReference type="ChEBI" id="CHEBI:30616"/>
    </ligand>
</feature>
<dbReference type="SMART" id="SM00129">
    <property type="entry name" value="KISc"/>
    <property type="match status" value="1"/>
</dbReference>
<accession>A0AB34JYE6</accession>
<dbReference type="AlphaFoldDB" id="A0AB34JYE6"/>
<comment type="similarity">
    <text evidence="3 4">Belongs to the TRAFAC class myosin-kinesin ATPase superfamily. Kinesin family.</text>
</comment>
<feature type="compositionally biased region" description="Low complexity" evidence="5">
    <location>
        <begin position="318"/>
        <end position="333"/>
    </location>
</feature>
<dbReference type="InterPro" id="IPR019821">
    <property type="entry name" value="Kinesin_motor_CS"/>
</dbReference>
<dbReference type="GO" id="GO:0005875">
    <property type="term" value="C:microtubule associated complex"/>
    <property type="evidence" value="ECO:0007669"/>
    <property type="project" value="TreeGrafter"/>
</dbReference>
<evidence type="ECO:0000259" key="6">
    <source>
        <dbReference type="PROSITE" id="PS50067"/>
    </source>
</evidence>
<dbReference type="GO" id="GO:0005874">
    <property type="term" value="C:microtubule"/>
    <property type="evidence" value="ECO:0007669"/>
    <property type="project" value="UniProtKB-KW"/>
</dbReference>
<evidence type="ECO:0000313" key="7">
    <source>
        <dbReference type="EMBL" id="KAL1526132.1"/>
    </source>
</evidence>
<keyword evidence="3 4" id="KW-0505">Motor protein</keyword>
<feature type="domain" description="Kinesin motor" evidence="6">
    <location>
        <begin position="99"/>
        <end position="512"/>
    </location>
</feature>
<evidence type="ECO:0000256" key="4">
    <source>
        <dbReference type="RuleBase" id="RU000394"/>
    </source>
</evidence>